<dbReference type="OMA" id="HPEHESM"/>
<dbReference type="Pfam" id="PF07929">
    <property type="entry name" value="PRiA4_ORF3"/>
    <property type="match status" value="1"/>
</dbReference>
<dbReference type="EMBL" id="DPIY01000012">
    <property type="protein sequence ID" value="HCT59143.1"/>
    <property type="molecule type" value="Genomic_DNA"/>
</dbReference>
<dbReference type="PANTHER" id="PTHR41878:SF1">
    <property type="entry name" value="TNPR PROTEIN"/>
    <property type="match status" value="1"/>
</dbReference>
<evidence type="ECO:0000313" key="2">
    <source>
        <dbReference type="EMBL" id="HCT59143.1"/>
    </source>
</evidence>
<gene>
    <name evidence="2" type="ORF">DGD08_18230</name>
</gene>
<dbReference type="SUPFAM" id="SSF159941">
    <property type="entry name" value="MM3350-like"/>
    <property type="match status" value="1"/>
</dbReference>
<dbReference type="Proteomes" id="UP000264071">
    <property type="component" value="Unassembled WGS sequence"/>
</dbReference>
<sequence>MAKRARVAGHIPSAAPTDFVLRVHLESITPEIWRALRVPGEYTLAQLHRTLQLVFGWQDYHLHEFTIGTRRFEAPGEGAEGESTAMRLADLALVAGDRFLYRYDFGDDWAHVIEVQALESPADPAEPRWPLLLGGARAGPPEDCGGVAGYAELVTALARPRTKAGQTHRDWVGPTYDPAVFAAWHVGRMLTLAAAYGAL</sequence>
<dbReference type="Gene3D" id="3.10.290.30">
    <property type="entry name" value="MM3350-like"/>
    <property type="match status" value="1"/>
</dbReference>
<comment type="caution">
    <text evidence="2">The sequence shown here is derived from an EMBL/GenBank/DDBJ whole genome shotgun (WGS) entry which is preliminary data.</text>
</comment>
<proteinExistence type="predicted"/>
<protein>
    <submittedName>
        <fullName evidence="2">Plasmid pRiA4b ORF-3 family protein</fullName>
    </submittedName>
</protein>
<evidence type="ECO:0000313" key="3">
    <source>
        <dbReference type="Proteomes" id="UP000264071"/>
    </source>
</evidence>
<reference evidence="2 3" key="1">
    <citation type="journal article" date="2018" name="Nat. Biotechnol.">
        <title>A standardized bacterial taxonomy based on genome phylogeny substantially revises the tree of life.</title>
        <authorList>
            <person name="Parks D.H."/>
            <person name="Chuvochina M."/>
            <person name="Waite D.W."/>
            <person name="Rinke C."/>
            <person name="Skarshewski A."/>
            <person name="Chaumeil P.A."/>
            <person name="Hugenholtz P."/>
        </authorList>
    </citation>
    <scope>NUCLEOTIDE SEQUENCE [LARGE SCALE GENOMIC DNA]</scope>
    <source>
        <strain evidence="2">UBA8844</strain>
    </source>
</reference>
<dbReference type="InterPro" id="IPR024047">
    <property type="entry name" value="MM3350-like_sf"/>
</dbReference>
<organism evidence="2 3">
    <name type="scientific">Gemmatimonas aurantiaca</name>
    <dbReference type="NCBI Taxonomy" id="173480"/>
    <lineage>
        <taxon>Bacteria</taxon>
        <taxon>Pseudomonadati</taxon>
        <taxon>Gemmatimonadota</taxon>
        <taxon>Gemmatimonadia</taxon>
        <taxon>Gemmatimonadales</taxon>
        <taxon>Gemmatimonadaceae</taxon>
        <taxon>Gemmatimonas</taxon>
    </lineage>
</organism>
<feature type="domain" description="Plasmid pRiA4b Orf3-like" evidence="1">
    <location>
        <begin position="19"/>
        <end position="181"/>
    </location>
</feature>
<dbReference type="InterPro" id="IPR012912">
    <property type="entry name" value="Plasmid_pRiA4b_Orf3-like"/>
</dbReference>
<accession>A0A3D4VDF0</accession>
<dbReference type="AlphaFoldDB" id="A0A3D4VDF0"/>
<dbReference type="PANTHER" id="PTHR41878">
    <property type="entry name" value="LEXA REPRESSOR-RELATED"/>
    <property type="match status" value="1"/>
</dbReference>
<evidence type="ECO:0000259" key="1">
    <source>
        <dbReference type="Pfam" id="PF07929"/>
    </source>
</evidence>
<name>A0A3D4VDF0_9BACT</name>